<evidence type="ECO:0000256" key="3">
    <source>
        <dbReference type="ARBA" id="ARBA00023015"/>
    </source>
</evidence>
<feature type="transmembrane region" description="Helical" evidence="8">
    <location>
        <begin position="257"/>
        <end position="280"/>
    </location>
</feature>
<dbReference type="GO" id="GO:0046983">
    <property type="term" value="F:protein dimerization activity"/>
    <property type="evidence" value="ECO:0007669"/>
    <property type="project" value="InterPro"/>
</dbReference>
<comment type="subunit">
    <text evidence="2">Homodimer.</text>
</comment>
<name>A0A9D4WJD1_PEA</name>
<organism evidence="10 11">
    <name type="scientific">Pisum sativum</name>
    <name type="common">Garden pea</name>
    <name type="synonym">Lathyrus oleraceus</name>
    <dbReference type="NCBI Taxonomy" id="3888"/>
    <lineage>
        <taxon>Eukaryota</taxon>
        <taxon>Viridiplantae</taxon>
        <taxon>Streptophyta</taxon>
        <taxon>Embryophyta</taxon>
        <taxon>Tracheophyta</taxon>
        <taxon>Spermatophyta</taxon>
        <taxon>Magnoliopsida</taxon>
        <taxon>eudicotyledons</taxon>
        <taxon>Gunneridae</taxon>
        <taxon>Pentapetalae</taxon>
        <taxon>rosids</taxon>
        <taxon>fabids</taxon>
        <taxon>Fabales</taxon>
        <taxon>Fabaceae</taxon>
        <taxon>Papilionoideae</taxon>
        <taxon>50 kb inversion clade</taxon>
        <taxon>NPAAA clade</taxon>
        <taxon>Hologalegina</taxon>
        <taxon>IRL clade</taxon>
        <taxon>Fabeae</taxon>
        <taxon>Lathyrus</taxon>
    </lineage>
</organism>
<keyword evidence="5" id="KW-0804">Transcription</keyword>
<feature type="region of interest" description="Disordered" evidence="7">
    <location>
        <begin position="289"/>
        <end position="326"/>
    </location>
</feature>
<dbReference type="GO" id="GO:0005634">
    <property type="term" value="C:nucleus"/>
    <property type="evidence" value="ECO:0007669"/>
    <property type="project" value="UniProtKB-SubCell"/>
</dbReference>
<evidence type="ECO:0000256" key="7">
    <source>
        <dbReference type="SAM" id="MobiDB-lite"/>
    </source>
</evidence>
<dbReference type="InterPro" id="IPR045239">
    <property type="entry name" value="bHLH95_bHLH"/>
</dbReference>
<keyword evidence="6" id="KW-0539">Nucleus</keyword>
<keyword evidence="4" id="KW-0238">DNA-binding</keyword>
<dbReference type="CDD" id="cd11393">
    <property type="entry name" value="bHLH_AtbHLH_like"/>
    <property type="match status" value="1"/>
</dbReference>
<evidence type="ECO:0000256" key="5">
    <source>
        <dbReference type="ARBA" id="ARBA00023163"/>
    </source>
</evidence>
<evidence type="ECO:0000313" key="11">
    <source>
        <dbReference type="Proteomes" id="UP001058974"/>
    </source>
</evidence>
<sequence length="442" mass="48833">MESTNLHHLQDQQPPLPVSSLSSSIPSSYAVGGGTTTIHSWTPTNITLNNAAGNFNSNLQEVNPRYSRSSAMIQGLGYHHHHHQWTNDDVNRNHESDCVKEEISFASFPKFTEMLNYTPPNSNMENYGILDDSSTTIQMKNSTNDEHKDMNALMLKNLYTGGDFYNAQNYHNINGSQIHPSINISNLNHYSSSSTTSTLDMNMQSLDLLTNSQDHHLGRFSTNDHENLSFHLHPMPNELANRSSSSNSINVSISNSFLLFILGHLNYIGLMIFTLFFLVAKQKKPSLLSNGGGETKRVMQSKASQSETALKKSRSSSESRPPSCAPFKVRKEKLGDRIAALQQLVAPFGKTDTASVLMEAIGYIKFLQGQVETLSVPYMKSSQNQNNILMQGDSAIGDTNGEAKQYLRSRGLCLVPLSCMSYIAGDGSTEGWQQRPNFGGPA</sequence>
<dbReference type="InterPro" id="IPR036638">
    <property type="entry name" value="HLH_DNA-bd_sf"/>
</dbReference>
<dbReference type="Gramene" id="Psat05G0051500-T1">
    <property type="protein sequence ID" value="KAI5402945.1"/>
    <property type="gene ID" value="KIW84_050515"/>
</dbReference>
<reference evidence="10 11" key="1">
    <citation type="journal article" date="2022" name="Nat. Genet.">
        <title>Improved pea reference genome and pan-genome highlight genomic features and evolutionary characteristics.</title>
        <authorList>
            <person name="Yang T."/>
            <person name="Liu R."/>
            <person name="Luo Y."/>
            <person name="Hu S."/>
            <person name="Wang D."/>
            <person name="Wang C."/>
            <person name="Pandey M.K."/>
            <person name="Ge S."/>
            <person name="Xu Q."/>
            <person name="Li N."/>
            <person name="Li G."/>
            <person name="Huang Y."/>
            <person name="Saxena R.K."/>
            <person name="Ji Y."/>
            <person name="Li M."/>
            <person name="Yan X."/>
            <person name="He Y."/>
            <person name="Liu Y."/>
            <person name="Wang X."/>
            <person name="Xiang C."/>
            <person name="Varshney R.K."/>
            <person name="Ding H."/>
            <person name="Gao S."/>
            <person name="Zong X."/>
        </authorList>
    </citation>
    <scope>NUCLEOTIDE SEQUENCE [LARGE SCALE GENOMIC DNA]</scope>
    <source>
        <strain evidence="10 11">cv. Zhongwan 6</strain>
    </source>
</reference>
<dbReference type="GO" id="GO:0000981">
    <property type="term" value="F:DNA-binding transcription factor activity, RNA polymerase II-specific"/>
    <property type="evidence" value="ECO:0007669"/>
    <property type="project" value="TreeGrafter"/>
</dbReference>
<keyword evidence="8" id="KW-0812">Transmembrane</keyword>
<dbReference type="PROSITE" id="PS50888">
    <property type="entry name" value="BHLH"/>
    <property type="match status" value="1"/>
</dbReference>
<comment type="subcellular location">
    <subcellularLocation>
        <location evidence="1">Nucleus</location>
    </subcellularLocation>
</comment>
<keyword evidence="8" id="KW-1133">Transmembrane helix</keyword>
<dbReference type="PANTHER" id="PTHR16223">
    <property type="entry name" value="TRANSCRIPTION FACTOR BHLH83-RELATED"/>
    <property type="match status" value="1"/>
</dbReference>
<accession>A0A9D4WJD1</accession>
<evidence type="ECO:0000256" key="2">
    <source>
        <dbReference type="ARBA" id="ARBA00011738"/>
    </source>
</evidence>
<dbReference type="InterPro" id="IPR011598">
    <property type="entry name" value="bHLH_dom"/>
</dbReference>
<evidence type="ECO:0000259" key="9">
    <source>
        <dbReference type="PROSITE" id="PS50888"/>
    </source>
</evidence>
<evidence type="ECO:0000256" key="1">
    <source>
        <dbReference type="ARBA" id="ARBA00004123"/>
    </source>
</evidence>
<evidence type="ECO:0000256" key="8">
    <source>
        <dbReference type="SAM" id="Phobius"/>
    </source>
</evidence>
<dbReference type="Gene3D" id="4.10.280.10">
    <property type="entry name" value="Helix-loop-helix DNA-binding domain"/>
    <property type="match status" value="1"/>
</dbReference>
<dbReference type="PANTHER" id="PTHR16223:SF56">
    <property type="entry name" value="TRANSCRIPTION FACTOR BHLH110"/>
    <property type="match status" value="1"/>
</dbReference>
<dbReference type="SUPFAM" id="SSF47459">
    <property type="entry name" value="HLH, helix-loop-helix DNA-binding domain"/>
    <property type="match status" value="1"/>
</dbReference>
<feature type="region of interest" description="Disordered" evidence="7">
    <location>
        <begin position="1"/>
        <end position="24"/>
    </location>
</feature>
<keyword evidence="11" id="KW-1185">Reference proteome</keyword>
<keyword evidence="8" id="KW-0472">Membrane</keyword>
<dbReference type="Proteomes" id="UP001058974">
    <property type="component" value="Chromosome 5"/>
</dbReference>
<dbReference type="EMBL" id="JAMSHJ010000005">
    <property type="protein sequence ID" value="KAI5402945.1"/>
    <property type="molecule type" value="Genomic_DNA"/>
</dbReference>
<protein>
    <recommendedName>
        <fullName evidence="9">BHLH domain-containing protein</fullName>
    </recommendedName>
</protein>
<feature type="compositionally biased region" description="Polar residues" evidence="7">
    <location>
        <begin position="1"/>
        <end position="13"/>
    </location>
</feature>
<proteinExistence type="predicted"/>
<evidence type="ECO:0000256" key="6">
    <source>
        <dbReference type="ARBA" id="ARBA00023242"/>
    </source>
</evidence>
<dbReference type="AlphaFoldDB" id="A0A9D4WJD1"/>
<dbReference type="GO" id="GO:0000978">
    <property type="term" value="F:RNA polymerase II cis-regulatory region sequence-specific DNA binding"/>
    <property type="evidence" value="ECO:0007669"/>
    <property type="project" value="TreeGrafter"/>
</dbReference>
<comment type="caution">
    <text evidence="10">The sequence shown here is derived from an EMBL/GenBank/DDBJ whole genome shotgun (WGS) entry which is preliminary data.</text>
</comment>
<evidence type="ECO:0000256" key="4">
    <source>
        <dbReference type="ARBA" id="ARBA00023125"/>
    </source>
</evidence>
<keyword evidence="3" id="KW-0805">Transcription regulation</keyword>
<evidence type="ECO:0000313" key="10">
    <source>
        <dbReference type="EMBL" id="KAI5402945.1"/>
    </source>
</evidence>
<dbReference type="InterPro" id="IPR045843">
    <property type="entry name" value="IND-like"/>
</dbReference>
<dbReference type="FunFam" id="4.10.280.10:FF:000032">
    <property type="entry name" value="Transcription factor bHLH123 family"/>
    <property type="match status" value="1"/>
</dbReference>
<gene>
    <name evidence="10" type="ORF">KIW84_050515</name>
</gene>
<feature type="domain" description="BHLH" evidence="9">
    <location>
        <begin position="318"/>
        <end position="367"/>
    </location>
</feature>